<evidence type="ECO:0000313" key="1">
    <source>
        <dbReference type="EMBL" id="UKK02335.2"/>
    </source>
</evidence>
<accession>A0A976MDF5</accession>
<protein>
    <submittedName>
        <fullName evidence="1">Uncharacterized protein</fullName>
    </submittedName>
</protein>
<dbReference type="AlphaFoldDB" id="A0A976MDF5"/>
<proteinExistence type="predicted"/>
<reference evidence="1" key="1">
    <citation type="submission" date="2022-07" db="EMBL/GenBank/DDBJ databases">
        <title>Evaluation of T. orientalis genome assembly methods using nanopore sequencing and analysis of variation between genomes.</title>
        <authorList>
            <person name="Yam J."/>
            <person name="Micallef M.L."/>
            <person name="Liu M."/>
            <person name="Djordjevic S.P."/>
            <person name="Bogema D.R."/>
            <person name="Jenkins C."/>
        </authorList>
    </citation>
    <scope>NUCLEOTIDE SEQUENCE</scope>
    <source>
        <strain evidence="1">Goon Nure</strain>
    </source>
</reference>
<dbReference type="Proteomes" id="UP000244811">
    <property type="component" value="Chromosome 2"/>
</dbReference>
<organism evidence="1 2">
    <name type="scientific">Theileria orientalis</name>
    <dbReference type="NCBI Taxonomy" id="68886"/>
    <lineage>
        <taxon>Eukaryota</taxon>
        <taxon>Sar</taxon>
        <taxon>Alveolata</taxon>
        <taxon>Apicomplexa</taxon>
        <taxon>Aconoidasida</taxon>
        <taxon>Piroplasmida</taxon>
        <taxon>Theileriidae</taxon>
        <taxon>Theileria</taxon>
    </lineage>
</organism>
<evidence type="ECO:0000313" key="2">
    <source>
        <dbReference type="Proteomes" id="UP000244811"/>
    </source>
</evidence>
<dbReference type="EMBL" id="CP056071">
    <property type="protein sequence ID" value="UKK02335.2"/>
    <property type="molecule type" value="Genomic_DNA"/>
</dbReference>
<gene>
    <name evidence="1" type="ORF">MACK_001692</name>
</gene>
<sequence length="619" mass="73793">MNSFDIVLQPVKQIEGNRLTYYNTYGQIIDIIKAENRPIGYVYHNHKPRRSGPYTLNSVKCYLGNRELDFDIHFPLNNVSGFFVYYKQLHEDPLLICIQTINSEGYITHRYYCPRHKNRKSWMAVPELVLDPKWSTNFWEIKKRLDEQTTLMDGVILDLEKTYIYRDGHVFINPIRVPFNGYQVFTHELASQEPFHLKQVKFKEAPLVIKGLENYQVIAVHAIGKIYSSIFKPISVCVVKYGEKNSENIYEWYFRDNLDSKEWKPDERFAEHLDDVSIKNYINKLYDNLYELDIHIDKNVFYYNEVQTFTNKGISGKIYFSHIRSRFKKYVYSLEEERTFKIRRLTIKDQTQIISPNKVYSKFYMVCDDKDDKDYPLFMCFPESTTKYTWYRRIHYGSDNWIKCDELRNYDPENEIKDDQLENAYAKLFWIEVDIDYDKRLNLEDYVKNNRYIAKNVILHGEYTLIETVNYNFYPFFVKIVEKGKPLESVTEKERMHSVSVLYNPFNEPCYIIFEHADSFYKFFWYSKDKNSNKWSIVDQLKDKNPKEHIYRLIPANRKGIPELIGEKEQKEQEEEEKVKTITSQALGTTVGTAACCGLGYFLYSNASSIAKMFTSFFS</sequence>
<name>A0A976MDF5_THEOR</name>